<accession>A0ACC0DG70</accession>
<evidence type="ECO:0000313" key="2">
    <source>
        <dbReference type="Proteomes" id="UP001497680"/>
    </source>
</evidence>
<evidence type="ECO:0000313" key="1">
    <source>
        <dbReference type="EMBL" id="KAI6091740.1"/>
    </source>
</evidence>
<organism evidence="1 2">
    <name type="scientific">Hypoxylon rubiginosum</name>
    <dbReference type="NCBI Taxonomy" id="110542"/>
    <lineage>
        <taxon>Eukaryota</taxon>
        <taxon>Fungi</taxon>
        <taxon>Dikarya</taxon>
        <taxon>Ascomycota</taxon>
        <taxon>Pezizomycotina</taxon>
        <taxon>Sordariomycetes</taxon>
        <taxon>Xylariomycetidae</taxon>
        <taxon>Xylariales</taxon>
        <taxon>Hypoxylaceae</taxon>
        <taxon>Hypoxylon</taxon>
    </lineage>
</organism>
<sequence>MVLEWPAILSRTNTSTSNNASETMAETTPIPEPPGLPFIGHLTELDRELPIRSFAALADKYGEIYRLRLPGRSLVVSSSHRIVNELCDEKRFIKIPKGALHEIRNGVHDGLFTAQLEEPNWGIAHRVLMPAFGPMSIRNMYDEMHEISTQLAMKWARYGPHNPIEVSDDFTRLALDTLALCSMGYRFNSYYTEGLHPFVEAMGDFLTESGNRPNRTMPTWFYRNEDAKYWKDIETLRKTADEVLQERKRNPSDRKDLLTAMLNGVDSKTGQHMSDTSITDNLITFLIAGHETTSGTLSFAFYELLKHPEAYRKAQDEVDTVIGKGPITVDHMSKLPYINAVLRETLRLDSPISQFAVTAKEDTLLAGKYPVHKGEPMALLLKKMHVDPSVYGDDAQEFKPERMLDEPFNKLPKNAWKPFGNGLRGCIGRPFAWQEATLAMAMLLQNFNFVLDDPSYCLALKQTLTIKPKNFRMRATLRDGMTPGMLEHRLAGKEPPAHALNGHASKDAAQSSANGAGKPMTVLYGSNSGTCEALAQRVATDASRQGFKVSKIDILDTANGNLPKGQPVVIITASYEGQPPDNAAHFVSWVESIKDKKALEGVDYVVFGVGHHDWVQTFHRIPKLVDAKLEEAGATRVADIGLTDVGAGDAFADFETWEDDVFWPALKKQYGMAEGETDSLQDVGLKVSITSPRTSTLRQDVTEGLVVETRTLTAEGEPVKKHMEIVLPSEETYRAGDYLAVLPINPKQIVERAMRRFHLPWDSHITIGSDGMTSLPTNTSLPAHDVFGAYVELSQPATKRNISALVEAAKSDEDKEALKKLVNESYEEVSAKRISVLDLMEKYTSVDLPLGTFLAMLPPMRVRQYSISSSPLWNPSHVTLTFSVLEAPSKSGQGVHVGVASSYLASLAPGDKLHIAVRPSHAAFHLPQDVENTPVICVAAGTGLAPFRGFMQERAAMIAAGRKLAPALLFVGCREPGRDDLYADELAAWEKSGAVTVRRAYSRKPKSADNESKYVQDALRAADDEVTKLWRDGAKLYICGSRAVGEGVKAAVVELAKKEAQRADGRDVSDEQAAKWWEGLRNTRYATDVFD</sequence>
<comment type="caution">
    <text evidence="1">The sequence shown here is derived from an EMBL/GenBank/DDBJ whole genome shotgun (WGS) entry which is preliminary data.</text>
</comment>
<dbReference type="EMBL" id="MU394285">
    <property type="protein sequence ID" value="KAI6091740.1"/>
    <property type="molecule type" value="Genomic_DNA"/>
</dbReference>
<dbReference type="Proteomes" id="UP001497680">
    <property type="component" value="Unassembled WGS sequence"/>
</dbReference>
<gene>
    <name evidence="1" type="ORF">F4821DRAFT_225471</name>
</gene>
<keyword evidence="2" id="KW-1185">Reference proteome</keyword>
<name>A0ACC0DG70_9PEZI</name>
<proteinExistence type="predicted"/>
<reference evidence="1 2" key="1">
    <citation type="journal article" date="2022" name="New Phytol.">
        <title>Ecological generalism drives hyperdiversity of secondary metabolite gene clusters in xylarialean endophytes.</title>
        <authorList>
            <person name="Franco M.E.E."/>
            <person name="Wisecaver J.H."/>
            <person name="Arnold A.E."/>
            <person name="Ju Y.M."/>
            <person name="Slot J.C."/>
            <person name="Ahrendt S."/>
            <person name="Moore L.P."/>
            <person name="Eastman K.E."/>
            <person name="Scott K."/>
            <person name="Konkel Z."/>
            <person name="Mondo S.J."/>
            <person name="Kuo A."/>
            <person name="Hayes R.D."/>
            <person name="Haridas S."/>
            <person name="Andreopoulos B."/>
            <person name="Riley R."/>
            <person name="LaButti K."/>
            <person name="Pangilinan J."/>
            <person name="Lipzen A."/>
            <person name="Amirebrahimi M."/>
            <person name="Yan J."/>
            <person name="Adam C."/>
            <person name="Keymanesh K."/>
            <person name="Ng V."/>
            <person name="Louie K."/>
            <person name="Northen T."/>
            <person name="Drula E."/>
            <person name="Henrissat B."/>
            <person name="Hsieh H.M."/>
            <person name="Youens-Clark K."/>
            <person name="Lutzoni F."/>
            <person name="Miadlikowska J."/>
            <person name="Eastwood D.C."/>
            <person name="Hamelin R.C."/>
            <person name="Grigoriev I.V."/>
            <person name="U'Ren J.M."/>
        </authorList>
    </citation>
    <scope>NUCLEOTIDE SEQUENCE [LARGE SCALE GENOMIC DNA]</scope>
    <source>
        <strain evidence="1 2">ER1909</strain>
    </source>
</reference>
<protein>
    <submittedName>
        <fullName evidence="1">Cytochrome P450</fullName>
    </submittedName>
</protein>